<name>A0A225SYR7_9BURK</name>
<dbReference type="InterPro" id="IPR021136">
    <property type="entry name" value="Flagellar_hook_control-like_C"/>
</dbReference>
<comment type="caution">
    <text evidence="6">The sequence shown here is derived from an EMBL/GenBank/DDBJ whole genome shotgun (WGS) entry which is preliminary data.</text>
</comment>
<dbReference type="GO" id="GO:0009424">
    <property type="term" value="C:bacterial-type flagellum hook"/>
    <property type="evidence" value="ECO:0007669"/>
    <property type="project" value="InterPro"/>
</dbReference>
<evidence type="ECO:0000256" key="4">
    <source>
        <dbReference type="SAM" id="MobiDB-lite"/>
    </source>
</evidence>
<dbReference type="Proteomes" id="UP000214747">
    <property type="component" value="Unassembled WGS sequence"/>
</dbReference>
<feature type="region of interest" description="Disordered" evidence="4">
    <location>
        <begin position="191"/>
        <end position="224"/>
    </location>
</feature>
<keyword evidence="3" id="KW-1005">Bacterial flagellum biogenesis</keyword>
<dbReference type="RefSeq" id="WP_088753757.1">
    <property type="nucleotide sequence ID" value="NZ_NJGV01000002.1"/>
</dbReference>
<dbReference type="AlphaFoldDB" id="A0A225SYR7"/>
<dbReference type="PANTHER" id="PTHR37533">
    <property type="entry name" value="FLAGELLAR HOOK-LENGTH CONTROL PROTEIN"/>
    <property type="match status" value="1"/>
</dbReference>
<dbReference type="InterPro" id="IPR001635">
    <property type="entry name" value="Flag_hook_Flik"/>
</dbReference>
<sequence length="445" mass="44869">MNTSLPLLNVITGSQAATGSRSGNPADSFSADVPFNQVLNSQVNTRVQDNQAQARQAQQNAENQAAAKQAAANQSAAAQQSQNASANAGAASKSAAGDGSDKSSQVSDKDEDEDSTDTTTQASAELLALVANIAQNAVTPADGKAKGESSEADLLAQAKRGGKMSLADQQQALADEKQGKVDPAALQDALATARSKQDAAASELASKRNAEANPAPQPASAKDGKAAIDLGAAAKAEPKDDASALSARAQLGKAAPEVAAPAAKQDAAQATPTPVVLPAVQTVAASQPQAVFAPAYSDKIQSNVGSAGWNQALGTKITWMATAGMQSASLSLNPPDLGPMQVVLNVHNQQADATFITAQPEVKQALEAAMPKLREMMDQAGIQLGQANVQTGMPNHQQGAGSGQQQARSGSPGSFGKEQEGDVALSGTTAASATTSGLGLVDTFA</sequence>
<feature type="region of interest" description="Disordered" evidence="4">
    <location>
        <begin position="14"/>
        <end position="33"/>
    </location>
</feature>
<evidence type="ECO:0000256" key="2">
    <source>
        <dbReference type="ARBA" id="ARBA00009149"/>
    </source>
</evidence>
<dbReference type="Gene3D" id="3.30.750.140">
    <property type="match status" value="1"/>
</dbReference>
<evidence type="ECO:0000256" key="3">
    <source>
        <dbReference type="ARBA" id="ARBA00022795"/>
    </source>
</evidence>
<feature type="region of interest" description="Disordered" evidence="4">
    <location>
        <begin position="390"/>
        <end position="431"/>
    </location>
</feature>
<accession>A0A225SYR7</accession>
<keyword evidence="6" id="KW-0969">Cilium</keyword>
<dbReference type="Pfam" id="PF02120">
    <property type="entry name" value="Flg_hook"/>
    <property type="match status" value="1"/>
</dbReference>
<dbReference type="InterPro" id="IPR038610">
    <property type="entry name" value="FliK-like_C_sf"/>
</dbReference>
<dbReference type="GO" id="GO:0044780">
    <property type="term" value="P:bacterial-type flagellum assembly"/>
    <property type="evidence" value="ECO:0007669"/>
    <property type="project" value="InterPro"/>
</dbReference>
<keyword evidence="6" id="KW-0966">Cell projection</keyword>
<gene>
    <name evidence="6" type="ORF">CEJ45_03075</name>
</gene>
<feature type="compositionally biased region" description="Low complexity" evidence="4">
    <location>
        <begin position="48"/>
        <end position="105"/>
    </location>
</feature>
<feature type="domain" description="Flagellar hook-length control protein-like C-terminal" evidence="5">
    <location>
        <begin position="316"/>
        <end position="398"/>
    </location>
</feature>
<dbReference type="InterPro" id="IPR052563">
    <property type="entry name" value="FliK"/>
</dbReference>
<organism evidence="6 7">
    <name type="scientific">Herbaspirillum aquaticum</name>
    <dbReference type="NCBI Taxonomy" id="568783"/>
    <lineage>
        <taxon>Bacteria</taxon>
        <taxon>Pseudomonadati</taxon>
        <taxon>Pseudomonadota</taxon>
        <taxon>Betaproteobacteria</taxon>
        <taxon>Burkholderiales</taxon>
        <taxon>Oxalobacteraceae</taxon>
        <taxon>Herbaspirillum</taxon>
    </lineage>
</organism>
<protein>
    <submittedName>
        <fullName evidence="6">Flagellar hook-length control protein</fullName>
    </submittedName>
</protein>
<keyword evidence="7" id="KW-1185">Reference proteome</keyword>
<comment type="function">
    <text evidence="1">Controls the length of the flagellar hook.</text>
</comment>
<feature type="compositionally biased region" description="Polar residues" evidence="4">
    <location>
        <begin position="14"/>
        <end position="27"/>
    </location>
</feature>
<proteinExistence type="inferred from homology"/>
<evidence type="ECO:0000313" key="6">
    <source>
        <dbReference type="EMBL" id="OWY36205.1"/>
    </source>
</evidence>
<dbReference type="PANTHER" id="PTHR37533:SF2">
    <property type="entry name" value="FLAGELLAR HOOK-LENGTH CONTROL PROTEIN"/>
    <property type="match status" value="1"/>
</dbReference>
<comment type="similarity">
    <text evidence="2">Belongs to the FliK family.</text>
</comment>
<feature type="region of interest" description="Disordered" evidence="4">
    <location>
        <begin position="40"/>
        <end position="120"/>
    </location>
</feature>
<dbReference type="CDD" id="cd17470">
    <property type="entry name" value="T3SS_Flik_C"/>
    <property type="match status" value="1"/>
</dbReference>
<dbReference type="PRINTS" id="PR01007">
    <property type="entry name" value="FLGHOOKFLIK"/>
</dbReference>
<dbReference type="EMBL" id="NJGV01000002">
    <property type="protein sequence ID" value="OWY36205.1"/>
    <property type="molecule type" value="Genomic_DNA"/>
</dbReference>
<reference evidence="6 7" key="1">
    <citation type="journal article" date="2010" name="Int. J. Syst. Evol. Microbiol.">
        <title>Reclassification of Herbaspirillum putei as a later heterotypic synonym of Herbaspirillum huttiense, with the description of H. huttiense subsp. huttiense subsp. nov. and H. huttiense subsp. putei subsp. nov., comb. nov., and description of Herbaspirillum aquaticum sp. nov.</title>
        <authorList>
            <person name="Dobritsa A.P."/>
            <person name="Reddy M.C."/>
            <person name="Samadpour M."/>
        </authorList>
    </citation>
    <scope>NUCLEOTIDE SEQUENCE [LARGE SCALE GENOMIC DNA]</scope>
    <source>
        <strain evidence="6 7">IEH 4430</strain>
    </source>
</reference>
<evidence type="ECO:0000256" key="1">
    <source>
        <dbReference type="ARBA" id="ARBA00003944"/>
    </source>
</evidence>
<evidence type="ECO:0000259" key="5">
    <source>
        <dbReference type="Pfam" id="PF02120"/>
    </source>
</evidence>
<feature type="compositionally biased region" description="Low complexity" evidence="4">
    <location>
        <begin position="397"/>
        <end position="414"/>
    </location>
</feature>
<keyword evidence="6" id="KW-0282">Flagellum</keyword>
<evidence type="ECO:0000313" key="7">
    <source>
        <dbReference type="Proteomes" id="UP000214747"/>
    </source>
</evidence>